<protein>
    <submittedName>
        <fullName evidence="1">Uncharacterized protein</fullName>
    </submittedName>
</protein>
<dbReference type="AlphaFoldDB" id="J9C9Z1"/>
<sequence length="72" mass="8184">MHHFGFRIKQSVVHVEIEQQGTITHLFAGDSQCFVVLLLLYQSEELAASSYITAFAHVDEITRQGREAFQTC</sequence>
<comment type="caution">
    <text evidence="1">The sequence shown here is derived from an EMBL/GenBank/DDBJ whole genome shotgun (WGS) entry which is preliminary data.</text>
</comment>
<dbReference type="EMBL" id="AMCI01005137">
    <property type="protein sequence ID" value="EJW96730.1"/>
    <property type="molecule type" value="Genomic_DNA"/>
</dbReference>
<evidence type="ECO:0000313" key="1">
    <source>
        <dbReference type="EMBL" id="EJW96730.1"/>
    </source>
</evidence>
<name>J9C9Z1_9ZZZZ</name>
<gene>
    <name evidence="1" type="ORF">EVA_15164</name>
</gene>
<accession>J9C9Z1</accession>
<reference evidence="1" key="1">
    <citation type="journal article" date="2012" name="PLoS ONE">
        <title>Gene sets for utilization of primary and secondary nutrition supplies in the distal gut of endangered iberian lynx.</title>
        <authorList>
            <person name="Alcaide M."/>
            <person name="Messina E."/>
            <person name="Richter M."/>
            <person name="Bargiela R."/>
            <person name="Peplies J."/>
            <person name="Huws S.A."/>
            <person name="Newbold C.J."/>
            <person name="Golyshin P.N."/>
            <person name="Simon M.A."/>
            <person name="Lopez G."/>
            <person name="Yakimov M.M."/>
            <person name="Ferrer M."/>
        </authorList>
    </citation>
    <scope>NUCLEOTIDE SEQUENCE</scope>
</reference>
<organism evidence="1">
    <name type="scientific">gut metagenome</name>
    <dbReference type="NCBI Taxonomy" id="749906"/>
    <lineage>
        <taxon>unclassified sequences</taxon>
        <taxon>metagenomes</taxon>
        <taxon>organismal metagenomes</taxon>
    </lineage>
</organism>
<proteinExistence type="predicted"/>